<feature type="domain" description="Solute-binding protein family 5" evidence="5">
    <location>
        <begin position="73"/>
        <end position="406"/>
    </location>
</feature>
<organism evidence="6 7">
    <name type="scientific">Agrobacterium rubi TR3 = NBRC 13261</name>
    <dbReference type="NCBI Taxonomy" id="1368415"/>
    <lineage>
        <taxon>Bacteria</taxon>
        <taxon>Pseudomonadati</taxon>
        <taxon>Pseudomonadota</taxon>
        <taxon>Alphaproteobacteria</taxon>
        <taxon>Hyphomicrobiales</taxon>
        <taxon>Rhizobiaceae</taxon>
        <taxon>Rhizobium/Agrobacterium group</taxon>
        <taxon>Agrobacterium</taxon>
    </lineage>
</organism>
<dbReference type="InterPro" id="IPR030678">
    <property type="entry name" value="Peptide/Ni-bd"/>
</dbReference>
<evidence type="ECO:0000256" key="1">
    <source>
        <dbReference type="ARBA" id="ARBA00004418"/>
    </source>
</evidence>
<accession>A0A081D193</accession>
<dbReference type="Gene3D" id="3.10.105.10">
    <property type="entry name" value="Dipeptide-binding Protein, Domain 3"/>
    <property type="match status" value="1"/>
</dbReference>
<sequence>MTTSLGRKMLVSVFGIFLLTAPMVGPVWAKDALTIDLVNEPSSLDPHVQWNPDSYYVYRNIFDNLVTRDDKGTIIPQVATEWKYLSDTEIEFKIRSDITFHDGSKLTADDVAFSVKRITDPKFGSPQLGQFNKILNAKANGQDTVILTTDGPYPALLAQLVKLSIVPKAIVERGGKDAFNLQPIGSGPYKFEAWQRGVSVTLARNESYWGEKGKFEKATFRAVPDASTRLANLQAGTSDLGVTLDGDLAAQLEGSASAKTLSALTERVAYLRLNTQKPPFNNAKLRQAVAHAIDKEGLIEGILGGHDKAVDELATPVHFGWVDGIKGPAFDPDQAKKIVSDAGESAKAKINFATAPVFDQRVVQAIQQMLTDVGFNVEIEMTDMATYLKRSQGGPETASLLGYGRWSCACQDVDGVLFPLLDSKNIWSTYRNPEVDKQLADARSTLDEGKRLENYKKVHETVASDIPVIPLYQVAAIYGASKHLAWTPTPNESLFLNRMTWSD</sequence>
<evidence type="ECO:0000259" key="5">
    <source>
        <dbReference type="Pfam" id="PF00496"/>
    </source>
</evidence>
<dbReference type="AlphaFoldDB" id="A0A081D193"/>
<dbReference type="GO" id="GO:1904680">
    <property type="term" value="F:peptide transmembrane transporter activity"/>
    <property type="evidence" value="ECO:0007669"/>
    <property type="project" value="TreeGrafter"/>
</dbReference>
<dbReference type="PANTHER" id="PTHR30290:SF9">
    <property type="entry name" value="OLIGOPEPTIDE-BINDING PROTEIN APPA"/>
    <property type="match status" value="1"/>
</dbReference>
<dbReference type="InterPro" id="IPR000914">
    <property type="entry name" value="SBP_5_dom"/>
</dbReference>
<evidence type="ECO:0000313" key="7">
    <source>
        <dbReference type="Proteomes" id="UP000028701"/>
    </source>
</evidence>
<dbReference type="Gene3D" id="3.40.190.10">
    <property type="entry name" value="Periplasmic binding protein-like II"/>
    <property type="match status" value="1"/>
</dbReference>
<dbReference type="PIRSF" id="PIRSF002741">
    <property type="entry name" value="MppA"/>
    <property type="match status" value="1"/>
</dbReference>
<dbReference type="GO" id="GO:0043190">
    <property type="term" value="C:ATP-binding cassette (ABC) transporter complex"/>
    <property type="evidence" value="ECO:0007669"/>
    <property type="project" value="InterPro"/>
</dbReference>
<comment type="subcellular location">
    <subcellularLocation>
        <location evidence="1">Periplasm</location>
    </subcellularLocation>
</comment>
<keyword evidence="3" id="KW-0813">Transport</keyword>
<comment type="caution">
    <text evidence="6">The sequence shown here is derived from an EMBL/GenBank/DDBJ whole genome shotgun (WGS) entry which is preliminary data.</text>
</comment>
<evidence type="ECO:0000256" key="2">
    <source>
        <dbReference type="ARBA" id="ARBA00005695"/>
    </source>
</evidence>
<dbReference type="SUPFAM" id="SSF53850">
    <property type="entry name" value="Periplasmic binding protein-like II"/>
    <property type="match status" value="1"/>
</dbReference>
<evidence type="ECO:0000313" key="6">
    <source>
        <dbReference type="EMBL" id="GAK72689.1"/>
    </source>
</evidence>
<name>A0A081D193_9HYPH</name>
<proteinExistence type="inferred from homology"/>
<evidence type="ECO:0000256" key="4">
    <source>
        <dbReference type="ARBA" id="ARBA00022729"/>
    </source>
</evidence>
<protein>
    <submittedName>
        <fullName evidence="6">Putative ABC transporter substrate-binding protein</fullName>
    </submittedName>
</protein>
<evidence type="ECO:0000256" key="3">
    <source>
        <dbReference type="ARBA" id="ARBA00022448"/>
    </source>
</evidence>
<dbReference type="GO" id="GO:0015833">
    <property type="term" value="P:peptide transport"/>
    <property type="evidence" value="ECO:0007669"/>
    <property type="project" value="TreeGrafter"/>
</dbReference>
<gene>
    <name evidence="6" type="ORF">RRU01S_27_00770</name>
</gene>
<dbReference type="eggNOG" id="COG0747">
    <property type="taxonomic scope" value="Bacteria"/>
</dbReference>
<dbReference type="GO" id="GO:0030288">
    <property type="term" value="C:outer membrane-bounded periplasmic space"/>
    <property type="evidence" value="ECO:0007669"/>
    <property type="project" value="UniProtKB-ARBA"/>
</dbReference>
<dbReference type="Proteomes" id="UP000028701">
    <property type="component" value="Unassembled WGS sequence"/>
</dbReference>
<dbReference type="Pfam" id="PF00496">
    <property type="entry name" value="SBP_bac_5"/>
    <property type="match status" value="1"/>
</dbReference>
<dbReference type="EMBL" id="BBJU01000027">
    <property type="protein sequence ID" value="GAK72689.1"/>
    <property type="molecule type" value="Genomic_DNA"/>
</dbReference>
<keyword evidence="4" id="KW-0732">Signal</keyword>
<dbReference type="Gene3D" id="3.90.76.10">
    <property type="entry name" value="Dipeptide-binding Protein, Domain 1"/>
    <property type="match status" value="1"/>
</dbReference>
<dbReference type="PANTHER" id="PTHR30290">
    <property type="entry name" value="PERIPLASMIC BINDING COMPONENT OF ABC TRANSPORTER"/>
    <property type="match status" value="1"/>
</dbReference>
<dbReference type="RefSeq" id="WP_052816175.1">
    <property type="nucleotide sequence ID" value="NZ_BBJU01000027.1"/>
</dbReference>
<dbReference type="InterPro" id="IPR039424">
    <property type="entry name" value="SBP_5"/>
</dbReference>
<reference evidence="6 7" key="1">
    <citation type="submission" date="2014-08" db="EMBL/GenBank/DDBJ databases">
        <title>Whole genome shotgun sequence of Rhizobium rubi NBRC 13261.</title>
        <authorList>
            <person name="Katano-Makiyama Y."/>
            <person name="Hosoyama A."/>
            <person name="Hashimoto M."/>
            <person name="Hosoyama Y."/>
            <person name="Noguchi M."/>
            <person name="Tsuchikane K."/>
            <person name="Uohara A."/>
            <person name="Ohji S."/>
            <person name="Ichikawa N."/>
            <person name="Kimura A."/>
            <person name="Yamazoe A."/>
            <person name="Fujita N."/>
        </authorList>
    </citation>
    <scope>NUCLEOTIDE SEQUENCE [LARGE SCALE GENOMIC DNA]</scope>
    <source>
        <strain evidence="6 7">NBRC 13261</strain>
    </source>
</reference>
<comment type="similarity">
    <text evidence="2">Belongs to the bacterial solute-binding protein 5 family.</text>
</comment>
<dbReference type="OrthoDB" id="9803988at2"/>